<dbReference type="Pfam" id="PF18199">
    <property type="entry name" value="Dynein_C"/>
    <property type="match status" value="1"/>
</dbReference>
<proteinExistence type="predicted"/>
<evidence type="ECO:0000313" key="3">
    <source>
        <dbReference type="Proteomes" id="UP000823561"/>
    </source>
</evidence>
<dbReference type="AlphaFoldDB" id="A0AAV6FZ03"/>
<dbReference type="EMBL" id="JADWDJ010000016">
    <property type="protein sequence ID" value="KAG5268048.1"/>
    <property type="molecule type" value="Genomic_DNA"/>
</dbReference>
<keyword evidence="3" id="KW-1185">Reference proteome</keyword>
<dbReference type="InterPro" id="IPR041228">
    <property type="entry name" value="Dynein_C"/>
</dbReference>
<dbReference type="Gene3D" id="1.20.1270.280">
    <property type="match status" value="1"/>
</dbReference>
<sequence length="202" mass="23027">MYDARVPWLWQKVSWESSTLGFWFTELVERNQQLHGWTFGGRPNQFWLTGFFNPQGFLTAMRQETTRMNLSKGWALDTVVLHNDVTRMMREDVTAPPPSDVGGVYVYGLFLEGAGWDKRNAKLTESSPKVLFTPLPVVHVYAISSTSPPDPKKAAAISLYPCPVYKKPRRTDLTFIFSLLLRTSQPVEHWTLRGAALLCDCK</sequence>
<evidence type="ECO:0000259" key="1">
    <source>
        <dbReference type="Pfam" id="PF18199"/>
    </source>
</evidence>
<evidence type="ECO:0000313" key="2">
    <source>
        <dbReference type="EMBL" id="KAG5268048.1"/>
    </source>
</evidence>
<dbReference type="GO" id="GO:0030286">
    <property type="term" value="C:dynein complex"/>
    <property type="evidence" value="ECO:0007669"/>
    <property type="project" value="InterPro"/>
</dbReference>
<dbReference type="Gene3D" id="3.10.490.20">
    <property type="match status" value="1"/>
</dbReference>
<name>A0AAV6FZ03_9TELE</name>
<dbReference type="PANTHER" id="PTHR46961:SF19">
    <property type="entry name" value="DYNEIN HEAVY CHAIN 5, AXONEMAL"/>
    <property type="match status" value="1"/>
</dbReference>
<dbReference type="GO" id="GO:0051959">
    <property type="term" value="F:dynein light intermediate chain binding"/>
    <property type="evidence" value="ECO:0007669"/>
    <property type="project" value="InterPro"/>
</dbReference>
<feature type="domain" description="Dynein heavy chain C-terminal" evidence="1">
    <location>
        <begin position="1"/>
        <end position="199"/>
    </location>
</feature>
<dbReference type="FunFam" id="3.10.490.20:FF:000010">
    <property type="entry name" value="Dynein heavy chain, putative"/>
    <property type="match status" value="1"/>
</dbReference>
<dbReference type="Proteomes" id="UP000823561">
    <property type="component" value="Chromosome 16"/>
</dbReference>
<comment type="caution">
    <text evidence="2">The sequence shown here is derived from an EMBL/GenBank/DDBJ whole genome shotgun (WGS) entry which is preliminary data.</text>
</comment>
<dbReference type="GO" id="GO:0045505">
    <property type="term" value="F:dynein intermediate chain binding"/>
    <property type="evidence" value="ECO:0007669"/>
    <property type="project" value="InterPro"/>
</dbReference>
<accession>A0AAV6FZ03</accession>
<dbReference type="PANTHER" id="PTHR46961">
    <property type="entry name" value="DYNEIN HEAVY CHAIN 1, AXONEMAL-LIKE PROTEIN"/>
    <property type="match status" value="1"/>
</dbReference>
<gene>
    <name evidence="2" type="ORF">AALO_G00207640</name>
</gene>
<dbReference type="InterPro" id="IPR026983">
    <property type="entry name" value="DHC"/>
</dbReference>
<dbReference type="GO" id="GO:0007018">
    <property type="term" value="P:microtubule-based movement"/>
    <property type="evidence" value="ECO:0007669"/>
    <property type="project" value="InterPro"/>
</dbReference>
<organism evidence="2 3">
    <name type="scientific">Alosa alosa</name>
    <name type="common">allis shad</name>
    <dbReference type="NCBI Taxonomy" id="278164"/>
    <lineage>
        <taxon>Eukaryota</taxon>
        <taxon>Metazoa</taxon>
        <taxon>Chordata</taxon>
        <taxon>Craniata</taxon>
        <taxon>Vertebrata</taxon>
        <taxon>Euteleostomi</taxon>
        <taxon>Actinopterygii</taxon>
        <taxon>Neopterygii</taxon>
        <taxon>Teleostei</taxon>
        <taxon>Clupei</taxon>
        <taxon>Clupeiformes</taxon>
        <taxon>Clupeoidei</taxon>
        <taxon>Clupeidae</taxon>
        <taxon>Alosa</taxon>
    </lineage>
</organism>
<protein>
    <recommendedName>
        <fullName evidence="1">Dynein heavy chain C-terminal domain-containing protein</fullName>
    </recommendedName>
</protein>
<dbReference type="InterPro" id="IPR043160">
    <property type="entry name" value="Dynein_C_barrel"/>
</dbReference>
<reference evidence="2" key="1">
    <citation type="submission" date="2020-10" db="EMBL/GenBank/DDBJ databases">
        <title>Chromosome-scale genome assembly of the Allis shad, Alosa alosa.</title>
        <authorList>
            <person name="Margot Z."/>
            <person name="Christophe K."/>
            <person name="Cabau C."/>
            <person name="Louis A."/>
            <person name="Berthelot C."/>
            <person name="Parey E."/>
            <person name="Roest Crollius H."/>
            <person name="Montfort J."/>
            <person name="Robinson-Rechavi M."/>
            <person name="Bucao C."/>
            <person name="Bouchez O."/>
            <person name="Gislard M."/>
            <person name="Lluch J."/>
            <person name="Milhes M."/>
            <person name="Lampietro C."/>
            <person name="Lopez Roques C."/>
            <person name="Donnadieu C."/>
            <person name="Braasch I."/>
            <person name="Desvignes T."/>
            <person name="Postlethwait J."/>
            <person name="Bobe J."/>
            <person name="Guiguen Y."/>
        </authorList>
    </citation>
    <scope>NUCLEOTIDE SEQUENCE</scope>
    <source>
        <strain evidence="2">M-15738</strain>
        <tissue evidence="2">Blood</tissue>
    </source>
</reference>